<dbReference type="RefSeq" id="XP_040766150.1">
    <property type="nucleotide sequence ID" value="XM_040908507.1"/>
</dbReference>
<keyword evidence="3" id="KW-1185">Reference proteome</keyword>
<gene>
    <name evidence="2" type="ORF">LAESUDRAFT_723926</name>
</gene>
<keyword evidence="1" id="KW-1133">Transmembrane helix</keyword>
<name>A0A165F543_9APHY</name>
<proteinExistence type="predicted"/>
<protein>
    <submittedName>
        <fullName evidence="2">Uncharacterized protein</fullName>
    </submittedName>
</protein>
<dbReference type="GeneID" id="63825536"/>
<sequence>MFAASRTTACRVRVAPSGTVPFGPRCVASRPISLRYQSTNTGRPSSAMGTSVAAGVAGGGVVLLGVYAWYHFSGIKTAVDATKAARAYYQQTKRTIAEKAPKNPNEIIQFLRQTTKSYTGIIPGASSYVDSTFDALDELHETHGPEVNRILQQGYDEIKSILREKNAGMNPETSMKVMSVLSQRIGELEELGKKAGQDTFKALSDRYPEVGEKLGGGYEELRRMAEQSGPGAKKIMDDTTRQVMEMFSKGFNPDRLNEARELLQSKTDEIRKLAKSSGQDAWNKAVQEASPFLDKLPEIRKLLENNANEFAAAGVAQGNAAQEVFARVKEAAEGDVLKSKEKMKELQEFVLKKAQEAQELWSMDRGWNGMQDWLTAISGGEEILQKTPDIGAFTQLAHQRGEDARKLTKETYDDIVKVLEEKGRKAKQLAERTRQETKQKPS</sequence>
<accession>A0A165F543</accession>
<dbReference type="AlphaFoldDB" id="A0A165F543"/>
<dbReference type="EMBL" id="KV427615">
    <property type="protein sequence ID" value="KZT08410.1"/>
    <property type="molecule type" value="Genomic_DNA"/>
</dbReference>
<dbReference type="OrthoDB" id="3883941at2759"/>
<organism evidence="2 3">
    <name type="scientific">Laetiporus sulphureus 93-53</name>
    <dbReference type="NCBI Taxonomy" id="1314785"/>
    <lineage>
        <taxon>Eukaryota</taxon>
        <taxon>Fungi</taxon>
        <taxon>Dikarya</taxon>
        <taxon>Basidiomycota</taxon>
        <taxon>Agaricomycotina</taxon>
        <taxon>Agaricomycetes</taxon>
        <taxon>Polyporales</taxon>
        <taxon>Laetiporus</taxon>
    </lineage>
</organism>
<feature type="transmembrane region" description="Helical" evidence="1">
    <location>
        <begin position="52"/>
        <end position="70"/>
    </location>
</feature>
<evidence type="ECO:0000313" key="2">
    <source>
        <dbReference type="EMBL" id="KZT08410.1"/>
    </source>
</evidence>
<keyword evidence="1" id="KW-0472">Membrane</keyword>
<evidence type="ECO:0000256" key="1">
    <source>
        <dbReference type="SAM" id="Phobius"/>
    </source>
</evidence>
<reference evidence="2 3" key="1">
    <citation type="journal article" date="2016" name="Mol. Biol. Evol.">
        <title>Comparative Genomics of Early-Diverging Mushroom-Forming Fungi Provides Insights into the Origins of Lignocellulose Decay Capabilities.</title>
        <authorList>
            <person name="Nagy L.G."/>
            <person name="Riley R."/>
            <person name="Tritt A."/>
            <person name="Adam C."/>
            <person name="Daum C."/>
            <person name="Floudas D."/>
            <person name="Sun H."/>
            <person name="Yadav J.S."/>
            <person name="Pangilinan J."/>
            <person name="Larsson K.H."/>
            <person name="Matsuura K."/>
            <person name="Barry K."/>
            <person name="Labutti K."/>
            <person name="Kuo R."/>
            <person name="Ohm R.A."/>
            <person name="Bhattacharya S.S."/>
            <person name="Shirouzu T."/>
            <person name="Yoshinaga Y."/>
            <person name="Martin F.M."/>
            <person name="Grigoriev I.V."/>
            <person name="Hibbett D.S."/>
        </authorList>
    </citation>
    <scope>NUCLEOTIDE SEQUENCE [LARGE SCALE GENOMIC DNA]</scope>
    <source>
        <strain evidence="2 3">93-53</strain>
    </source>
</reference>
<dbReference type="STRING" id="1314785.A0A165F543"/>
<keyword evidence="1" id="KW-0812">Transmembrane</keyword>
<dbReference type="Proteomes" id="UP000076871">
    <property type="component" value="Unassembled WGS sequence"/>
</dbReference>
<dbReference type="InParanoid" id="A0A165F543"/>
<evidence type="ECO:0000313" key="3">
    <source>
        <dbReference type="Proteomes" id="UP000076871"/>
    </source>
</evidence>